<evidence type="ECO:0000256" key="1">
    <source>
        <dbReference type="ARBA" id="ARBA00004365"/>
    </source>
</evidence>
<organism evidence="5 6">
    <name type="scientific">Paenibacillus contaminans</name>
    <dbReference type="NCBI Taxonomy" id="450362"/>
    <lineage>
        <taxon>Bacteria</taxon>
        <taxon>Bacillati</taxon>
        <taxon>Bacillota</taxon>
        <taxon>Bacilli</taxon>
        <taxon>Bacillales</taxon>
        <taxon>Paenibacillaceae</taxon>
        <taxon>Paenibacillus</taxon>
    </lineage>
</organism>
<dbReference type="SUPFAM" id="SSF64518">
    <property type="entry name" value="Phase 1 flagellin"/>
    <property type="match status" value="1"/>
</dbReference>
<accession>A0A329M124</accession>
<evidence type="ECO:0000313" key="6">
    <source>
        <dbReference type="Proteomes" id="UP000250369"/>
    </source>
</evidence>
<proteinExistence type="inferred from homology"/>
<dbReference type="Gene3D" id="1.20.1330.10">
    <property type="entry name" value="f41 fragment of flagellin, N-terminal domain"/>
    <property type="match status" value="1"/>
</dbReference>
<dbReference type="EMBL" id="QMFB01000028">
    <property type="protein sequence ID" value="RAV13855.1"/>
    <property type="molecule type" value="Genomic_DNA"/>
</dbReference>
<feature type="domain" description="Flagellin C-terminal" evidence="4">
    <location>
        <begin position="107"/>
        <end position="191"/>
    </location>
</feature>
<dbReference type="GO" id="GO:0009288">
    <property type="term" value="C:bacterial-type flagellum"/>
    <property type="evidence" value="ECO:0007669"/>
    <property type="project" value="UniProtKB-SubCell"/>
</dbReference>
<evidence type="ECO:0000313" key="5">
    <source>
        <dbReference type="EMBL" id="RAV13855.1"/>
    </source>
</evidence>
<dbReference type="Proteomes" id="UP000250369">
    <property type="component" value="Unassembled WGS sequence"/>
</dbReference>
<comment type="caution">
    <text evidence="5">The sequence shown here is derived from an EMBL/GenBank/DDBJ whole genome shotgun (WGS) entry which is preliminary data.</text>
</comment>
<evidence type="ECO:0000259" key="4">
    <source>
        <dbReference type="Pfam" id="PF00700"/>
    </source>
</evidence>
<dbReference type="PANTHER" id="PTHR42792">
    <property type="entry name" value="FLAGELLIN"/>
    <property type="match status" value="1"/>
</dbReference>
<dbReference type="Pfam" id="PF00700">
    <property type="entry name" value="Flagellin_C"/>
    <property type="match status" value="1"/>
</dbReference>
<protein>
    <recommendedName>
        <fullName evidence="4">Flagellin C-terminal domain-containing protein</fullName>
    </recommendedName>
</protein>
<comment type="similarity">
    <text evidence="2">Belongs to the bacterial flagellin family.</text>
</comment>
<sequence length="192" mass="19800">MSAGDLAKALKLDAASGATSTAGANAVDNGLRFQVGANAEQTIAVGISDMRSQTLKISSAATGSVTANDGKVASYTAIASATDGTSNTDTEYALDLSTSDKASAALSVLDDAINSVSSQRANLGAYQNRLEHTINNLGTASENLTAAEARIRDVDMAKEMMEFTKNNILTQAAQAMLAQANQQPQGVLQLLR</sequence>
<dbReference type="OrthoDB" id="9796789at2"/>
<dbReference type="InterPro" id="IPR001492">
    <property type="entry name" value="Flagellin"/>
</dbReference>
<evidence type="ECO:0000256" key="3">
    <source>
        <dbReference type="ARBA" id="ARBA00023143"/>
    </source>
</evidence>
<dbReference type="InterPro" id="IPR046358">
    <property type="entry name" value="Flagellin_C"/>
</dbReference>
<dbReference type="AlphaFoldDB" id="A0A329M124"/>
<name>A0A329M124_9BACL</name>
<evidence type="ECO:0000256" key="2">
    <source>
        <dbReference type="ARBA" id="ARBA00005709"/>
    </source>
</evidence>
<keyword evidence="6" id="KW-1185">Reference proteome</keyword>
<comment type="subcellular location">
    <subcellularLocation>
        <location evidence="1">Bacterial flagellum</location>
    </subcellularLocation>
</comment>
<reference evidence="5 6" key="1">
    <citation type="journal article" date="2009" name="Int. J. Syst. Evol. Microbiol.">
        <title>Paenibacillus contaminans sp. nov., isolated from a contaminated laboratory plate.</title>
        <authorList>
            <person name="Chou J.H."/>
            <person name="Lee J.H."/>
            <person name="Lin M.C."/>
            <person name="Chang P.S."/>
            <person name="Arun A.B."/>
            <person name="Young C.C."/>
            <person name="Chen W.M."/>
        </authorList>
    </citation>
    <scope>NUCLEOTIDE SEQUENCE [LARGE SCALE GENOMIC DNA]</scope>
    <source>
        <strain evidence="5 6">CKOBP-6</strain>
    </source>
</reference>
<dbReference type="PANTHER" id="PTHR42792:SF2">
    <property type="entry name" value="FLAGELLIN"/>
    <property type="match status" value="1"/>
</dbReference>
<gene>
    <name evidence="5" type="ORF">DQG23_32685</name>
</gene>
<dbReference type="GO" id="GO:0005198">
    <property type="term" value="F:structural molecule activity"/>
    <property type="evidence" value="ECO:0007669"/>
    <property type="project" value="InterPro"/>
</dbReference>
<keyword evidence="3" id="KW-0975">Bacterial flagellum</keyword>